<sequence>MKSIFTSVFVVLYSFILQAQSSDKTVYFDLAHKQRFWNDSKDMVPNIGLEDSSRINYLNQELDNTLGEFNAKVSFLKKTITYELIKKGDLLILHVPSSKYEEKEIKAIQKFVNKGGKLLVVMEADYWTDLKKTNVNKILAPYEITYGEQSQDTLAGGYTKKGALHSEKLKVTYQLGRIVKGGTPFSFNSQDNQPFGVYKKVKNGGRLVVLGDAMSSLYMTEWKGVSDYQCREFMLGIYRWLFNE</sequence>
<name>A0ABU5ZSI9_9FLAO</name>
<feature type="signal peptide" evidence="1">
    <location>
        <begin position="1"/>
        <end position="19"/>
    </location>
</feature>
<keyword evidence="4" id="KW-1185">Reference proteome</keyword>
<dbReference type="Pfam" id="PF23355">
    <property type="entry name" value="IFT52_GIFT"/>
    <property type="match status" value="1"/>
</dbReference>
<dbReference type="EMBL" id="JAYKLX010000002">
    <property type="protein sequence ID" value="MEB3344766.1"/>
    <property type="molecule type" value="Genomic_DNA"/>
</dbReference>
<dbReference type="InterPro" id="IPR029062">
    <property type="entry name" value="Class_I_gatase-like"/>
</dbReference>
<proteinExistence type="predicted"/>
<dbReference type="RefSeq" id="WP_324178804.1">
    <property type="nucleotide sequence ID" value="NZ_BAABAW010000003.1"/>
</dbReference>
<feature type="chain" id="PRO_5045492084" description="IFT52 GIFT domain-containing protein" evidence="1">
    <location>
        <begin position="20"/>
        <end position="244"/>
    </location>
</feature>
<accession>A0ABU5ZSI9</accession>
<reference evidence="3 4" key="1">
    <citation type="journal article" date="2013" name="Int. J. Syst. Evol. Microbiol.">
        <title>Aquimarina gracilis sp. nov., isolated from the gut microflora of a mussel, Mytilus coruscus, and emended description of Aquimarina spongiae.</title>
        <authorList>
            <person name="Park S.C."/>
            <person name="Choe H.N."/>
            <person name="Baik K.S."/>
            <person name="Seong C.N."/>
        </authorList>
    </citation>
    <scope>NUCLEOTIDE SEQUENCE [LARGE SCALE GENOMIC DNA]</scope>
    <source>
        <strain evidence="3 4">PSC32</strain>
    </source>
</reference>
<protein>
    <recommendedName>
        <fullName evidence="2">IFT52 GIFT domain-containing protein</fullName>
    </recommendedName>
</protein>
<dbReference type="Proteomes" id="UP001327027">
    <property type="component" value="Unassembled WGS sequence"/>
</dbReference>
<comment type="caution">
    <text evidence="3">The sequence shown here is derived from an EMBL/GenBank/DDBJ whole genome shotgun (WGS) entry which is preliminary data.</text>
</comment>
<evidence type="ECO:0000313" key="4">
    <source>
        <dbReference type="Proteomes" id="UP001327027"/>
    </source>
</evidence>
<keyword evidence="1" id="KW-0732">Signal</keyword>
<gene>
    <name evidence="3" type="ORF">U6A24_04810</name>
</gene>
<evidence type="ECO:0000256" key="1">
    <source>
        <dbReference type="SAM" id="SignalP"/>
    </source>
</evidence>
<evidence type="ECO:0000259" key="2">
    <source>
        <dbReference type="Pfam" id="PF23355"/>
    </source>
</evidence>
<dbReference type="SUPFAM" id="SSF52317">
    <property type="entry name" value="Class I glutamine amidotransferase-like"/>
    <property type="match status" value="1"/>
</dbReference>
<feature type="domain" description="IFT52 GIFT" evidence="2">
    <location>
        <begin position="70"/>
        <end position="147"/>
    </location>
</feature>
<dbReference type="InterPro" id="IPR055458">
    <property type="entry name" value="IFT52_GIFT"/>
</dbReference>
<evidence type="ECO:0000313" key="3">
    <source>
        <dbReference type="EMBL" id="MEB3344766.1"/>
    </source>
</evidence>
<dbReference type="Gene3D" id="3.40.50.880">
    <property type="match status" value="1"/>
</dbReference>
<organism evidence="3 4">
    <name type="scientific">Aquimarina gracilis</name>
    <dbReference type="NCBI Taxonomy" id="874422"/>
    <lineage>
        <taxon>Bacteria</taxon>
        <taxon>Pseudomonadati</taxon>
        <taxon>Bacteroidota</taxon>
        <taxon>Flavobacteriia</taxon>
        <taxon>Flavobacteriales</taxon>
        <taxon>Flavobacteriaceae</taxon>
        <taxon>Aquimarina</taxon>
    </lineage>
</organism>